<evidence type="ECO:0000256" key="1">
    <source>
        <dbReference type="SAM" id="MobiDB-lite"/>
    </source>
</evidence>
<dbReference type="GeneID" id="87892281"/>
<feature type="region of interest" description="Disordered" evidence="1">
    <location>
        <begin position="1"/>
        <end position="175"/>
    </location>
</feature>
<proteinExistence type="predicted"/>
<evidence type="ECO:0000313" key="2">
    <source>
        <dbReference type="EMBL" id="KAK4640103.1"/>
    </source>
</evidence>
<feature type="compositionally biased region" description="Basic and acidic residues" evidence="1">
    <location>
        <begin position="25"/>
        <end position="35"/>
    </location>
</feature>
<protein>
    <submittedName>
        <fullName evidence="2">Uncharacterized protein</fullName>
    </submittedName>
</protein>
<evidence type="ECO:0000313" key="3">
    <source>
        <dbReference type="Proteomes" id="UP001322138"/>
    </source>
</evidence>
<sequence>MATTCSAKRQPPPSSPLLLKRKRTKLEPEPPRLGEESNIWPAHNGLASSSPPRKREKSEISDSEGDPLDLSGEDGSQNTARKRDPQEILSDILPSTEISPTRSSPLEKHHAWQQGTSEIEDLIEDDVGEESYSTWDEDAIHTEDRANDDDEKREDCRDEDKEDCRSRLSTPDVVS</sequence>
<gene>
    <name evidence="2" type="ORF">QC761_0088480</name>
</gene>
<reference evidence="2 3" key="1">
    <citation type="journal article" date="2023" name="bioRxiv">
        <title>High-quality genome assemblies of four members of thePodospora anserinaspecies complex.</title>
        <authorList>
            <person name="Ament-Velasquez S.L."/>
            <person name="Vogan A.A."/>
            <person name="Wallerman O."/>
            <person name="Hartmann F."/>
            <person name="Gautier V."/>
            <person name="Silar P."/>
            <person name="Giraud T."/>
            <person name="Johannesson H."/>
        </authorList>
    </citation>
    <scope>NUCLEOTIDE SEQUENCE [LARGE SCALE GENOMIC DNA]</scope>
    <source>
        <strain evidence="2 3">CBS 112042</strain>
    </source>
</reference>
<dbReference type="Proteomes" id="UP001322138">
    <property type="component" value="Unassembled WGS sequence"/>
</dbReference>
<accession>A0ABR0F7Y5</accession>
<organism evidence="2 3">
    <name type="scientific">Podospora bellae-mahoneyi</name>
    <dbReference type="NCBI Taxonomy" id="2093777"/>
    <lineage>
        <taxon>Eukaryota</taxon>
        <taxon>Fungi</taxon>
        <taxon>Dikarya</taxon>
        <taxon>Ascomycota</taxon>
        <taxon>Pezizomycotina</taxon>
        <taxon>Sordariomycetes</taxon>
        <taxon>Sordariomycetidae</taxon>
        <taxon>Sordariales</taxon>
        <taxon>Podosporaceae</taxon>
        <taxon>Podospora</taxon>
    </lineage>
</organism>
<dbReference type="RefSeq" id="XP_062729079.1">
    <property type="nucleotide sequence ID" value="XM_062872941.1"/>
</dbReference>
<keyword evidence="3" id="KW-1185">Reference proteome</keyword>
<name>A0ABR0F7Y5_9PEZI</name>
<feature type="compositionally biased region" description="Basic and acidic residues" evidence="1">
    <location>
        <begin position="153"/>
        <end position="166"/>
    </location>
</feature>
<dbReference type="EMBL" id="JAFFGZ010000008">
    <property type="protein sequence ID" value="KAK4640103.1"/>
    <property type="molecule type" value="Genomic_DNA"/>
</dbReference>
<feature type="compositionally biased region" description="Acidic residues" evidence="1">
    <location>
        <begin position="118"/>
        <end position="129"/>
    </location>
</feature>
<comment type="caution">
    <text evidence="2">The sequence shown here is derived from an EMBL/GenBank/DDBJ whole genome shotgun (WGS) entry which is preliminary data.</text>
</comment>